<proteinExistence type="predicted"/>
<sequence length="15" mass="1733">MPKYGSFSDYPDINV</sequence>
<reference evidence="1 2" key="1">
    <citation type="submission" date="2019-01" db="EMBL/GenBank/DDBJ databases">
        <authorList>
            <person name="Sayadi A."/>
        </authorList>
    </citation>
    <scope>NUCLEOTIDE SEQUENCE [LARGE SCALE GENOMIC DNA]</scope>
</reference>
<keyword evidence="2" id="KW-1185">Reference proteome</keyword>
<evidence type="ECO:0000313" key="2">
    <source>
        <dbReference type="Proteomes" id="UP000410492"/>
    </source>
</evidence>
<dbReference type="Proteomes" id="UP000410492">
    <property type="component" value="Unassembled WGS sequence"/>
</dbReference>
<organism evidence="1 2">
    <name type="scientific">Callosobruchus maculatus</name>
    <name type="common">Southern cowpea weevil</name>
    <name type="synonym">Pulse bruchid</name>
    <dbReference type="NCBI Taxonomy" id="64391"/>
    <lineage>
        <taxon>Eukaryota</taxon>
        <taxon>Metazoa</taxon>
        <taxon>Ecdysozoa</taxon>
        <taxon>Arthropoda</taxon>
        <taxon>Hexapoda</taxon>
        <taxon>Insecta</taxon>
        <taxon>Pterygota</taxon>
        <taxon>Neoptera</taxon>
        <taxon>Endopterygota</taxon>
        <taxon>Coleoptera</taxon>
        <taxon>Polyphaga</taxon>
        <taxon>Cucujiformia</taxon>
        <taxon>Chrysomeloidea</taxon>
        <taxon>Chrysomelidae</taxon>
        <taxon>Bruchinae</taxon>
        <taxon>Bruchini</taxon>
        <taxon>Callosobruchus</taxon>
    </lineage>
</organism>
<protein>
    <submittedName>
        <fullName evidence="1">Uncharacterized protein</fullName>
    </submittedName>
</protein>
<accession>A0A653C8S9</accession>
<name>A0A653C8S9_CALMS</name>
<evidence type="ECO:0000313" key="1">
    <source>
        <dbReference type="EMBL" id="VEN43530.1"/>
    </source>
</evidence>
<dbReference type="EMBL" id="CAACVG010007080">
    <property type="protein sequence ID" value="VEN43530.1"/>
    <property type="molecule type" value="Genomic_DNA"/>
</dbReference>
<gene>
    <name evidence="1" type="ORF">CALMAC_LOCUS6647</name>
</gene>